<dbReference type="InterPro" id="IPR039156">
    <property type="entry name" value="PHAF1/BROMI"/>
</dbReference>
<dbReference type="OrthoDB" id="411211at2759"/>
<dbReference type="EMBL" id="KQ241917">
    <property type="protein sequence ID" value="KNC82542.1"/>
    <property type="molecule type" value="Genomic_DNA"/>
</dbReference>
<evidence type="ECO:0000256" key="1">
    <source>
        <dbReference type="ARBA" id="ARBA00024339"/>
    </source>
</evidence>
<feature type="compositionally biased region" description="Basic and acidic residues" evidence="2">
    <location>
        <begin position="475"/>
        <end position="486"/>
    </location>
</feature>
<feature type="compositionally biased region" description="Polar residues" evidence="2">
    <location>
        <begin position="389"/>
        <end position="425"/>
    </location>
</feature>
<accession>A0A0L0G0A2</accession>
<dbReference type="eggNOG" id="KOG2819">
    <property type="taxonomic scope" value="Eukaryota"/>
</dbReference>
<evidence type="ECO:0000313" key="4">
    <source>
        <dbReference type="Proteomes" id="UP000054560"/>
    </source>
</evidence>
<reference evidence="3 4" key="1">
    <citation type="submission" date="2011-02" db="EMBL/GenBank/DDBJ databases">
        <title>The Genome Sequence of Sphaeroforma arctica JP610.</title>
        <authorList>
            <consortium name="The Broad Institute Genome Sequencing Platform"/>
            <person name="Russ C."/>
            <person name="Cuomo C."/>
            <person name="Young S.K."/>
            <person name="Zeng Q."/>
            <person name="Gargeya S."/>
            <person name="Alvarado L."/>
            <person name="Berlin A."/>
            <person name="Chapman S.B."/>
            <person name="Chen Z."/>
            <person name="Freedman E."/>
            <person name="Gellesch M."/>
            <person name="Goldberg J."/>
            <person name="Griggs A."/>
            <person name="Gujja S."/>
            <person name="Heilman E."/>
            <person name="Heiman D."/>
            <person name="Howarth C."/>
            <person name="Mehta T."/>
            <person name="Neiman D."/>
            <person name="Pearson M."/>
            <person name="Roberts A."/>
            <person name="Saif S."/>
            <person name="Shea T."/>
            <person name="Shenoy N."/>
            <person name="Sisk P."/>
            <person name="Stolte C."/>
            <person name="Sykes S."/>
            <person name="White J."/>
            <person name="Yandava C."/>
            <person name="Burger G."/>
            <person name="Gray M.W."/>
            <person name="Holland P.W.H."/>
            <person name="King N."/>
            <person name="Lang F.B.F."/>
            <person name="Roger A.J."/>
            <person name="Ruiz-Trillo I."/>
            <person name="Haas B."/>
            <person name="Nusbaum C."/>
            <person name="Birren B."/>
        </authorList>
    </citation>
    <scope>NUCLEOTIDE SEQUENCE [LARGE SCALE GENOMIC DNA]</scope>
    <source>
        <strain evidence="3 4">JP610</strain>
    </source>
</reference>
<comment type="similarity">
    <text evidence="1">Belongs to the PHAF1 family.</text>
</comment>
<feature type="region of interest" description="Disordered" evidence="2">
    <location>
        <begin position="387"/>
        <end position="492"/>
    </location>
</feature>
<dbReference type="Proteomes" id="UP000054560">
    <property type="component" value="Unassembled WGS sequence"/>
</dbReference>
<sequence length="561" mass="61809">MGDSSNPLLRVDVVPGESIGPFVLGMTLGTTIEWLRSHSREIPQVELLYSEENPFDYDNVLRLTKNGIQLRFTSDSQRLKIVEVFDLSNLQLVYANSIFSSATVAPTFLTVSRLFGPSYPGQFDRKRQHHSLKYPGLSFFFPIPEQYCGIQSQTTSRKEEQAHLTNGADNARRKSGQTNRKAESAQPNETSSPHFDDHEPPLELPDGTTPVARRICVYAPDHRLPPVAGSSTRGLLPVYYDKVKGVPSEGISIARYGMSVRFGDSCQDVMCQLGPPSKIYYKEEDKMRIHTYATQNGGGGGPSGSPSGGSKRSASLSTAGKGRPSQVGTHCSDYFYNYFDLGIDVLFDAERHTVKKIVLHTNLPSHLDFGIYHKCNFSLWVPDEPALSDMSSQSPPNRPPTINSTPGTNDPQTRSTKQTHTTGADSNLKMRNDIVHQARKKDRTVSSSDSSDTEGPTTSGIKAQAGRRTAPQNSAEDRLKGPDAKAERRRKGVSITSLMSWAEIKRILGEPIGLPVIFNRGSAITPFGTTRFHGYDRLIFEVMRNGHIATVTLFATSPAGW</sequence>
<dbReference type="PANTHER" id="PTHR13465:SF2">
    <property type="entry name" value="PHAGOSOME ASSEMBLY FACTOR 1"/>
    <property type="match status" value="1"/>
</dbReference>
<dbReference type="GeneID" id="25905673"/>
<evidence type="ECO:0000313" key="3">
    <source>
        <dbReference type="EMBL" id="KNC82542.1"/>
    </source>
</evidence>
<name>A0A0L0G0A2_9EUKA</name>
<dbReference type="AlphaFoldDB" id="A0A0L0G0A2"/>
<protein>
    <submittedName>
        <fullName evidence="3">Uncharacterized protein</fullName>
    </submittedName>
</protein>
<dbReference type="InterPro" id="IPR005373">
    <property type="entry name" value="PHAF1"/>
</dbReference>
<dbReference type="RefSeq" id="XP_014156444.1">
    <property type="nucleotide sequence ID" value="XM_014300969.1"/>
</dbReference>
<dbReference type="Pfam" id="PF03676">
    <property type="entry name" value="PHAF1"/>
    <property type="match status" value="3"/>
</dbReference>
<gene>
    <name evidence="3" type="ORF">SARC_05169</name>
</gene>
<keyword evidence="4" id="KW-1185">Reference proteome</keyword>
<evidence type="ECO:0000256" key="2">
    <source>
        <dbReference type="SAM" id="MobiDB-lite"/>
    </source>
</evidence>
<organism evidence="3 4">
    <name type="scientific">Sphaeroforma arctica JP610</name>
    <dbReference type="NCBI Taxonomy" id="667725"/>
    <lineage>
        <taxon>Eukaryota</taxon>
        <taxon>Ichthyosporea</taxon>
        <taxon>Ichthyophonida</taxon>
        <taxon>Sphaeroforma</taxon>
    </lineage>
</organism>
<feature type="region of interest" description="Disordered" evidence="2">
    <location>
        <begin position="151"/>
        <end position="208"/>
    </location>
</feature>
<proteinExistence type="inferred from homology"/>
<feature type="compositionally biased region" description="Gly residues" evidence="2">
    <location>
        <begin position="296"/>
        <end position="307"/>
    </location>
</feature>
<dbReference type="PANTHER" id="PTHR13465">
    <property type="entry name" value="UPF0183 PROTEIN"/>
    <property type="match status" value="1"/>
</dbReference>
<feature type="region of interest" description="Disordered" evidence="2">
    <location>
        <begin position="292"/>
        <end position="326"/>
    </location>
</feature>